<proteinExistence type="predicted"/>
<protein>
    <recommendedName>
        <fullName evidence="4">Oligosaccharide repeat unit polymerase</fullName>
    </recommendedName>
</protein>
<dbReference type="EMBL" id="CP041969">
    <property type="protein sequence ID" value="QMV41719.1"/>
    <property type="molecule type" value="Genomic_DNA"/>
</dbReference>
<feature type="transmembrane region" description="Helical" evidence="1">
    <location>
        <begin position="274"/>
        <end position="295"/>
    </location>
</feature>
<organism evidence="2 3">
    <name type="scientific">Cohnella cholangitidis</name>
    <dbReference type="NCBI Taxonomy" id="2598458"/>
    <lineage>
        <taxon>Bacteria</taxon>
        <taxon>Bacillati</taxon>
        <taxon>Bacillota</taxon>
        <taxon>Bacilli</taxon>
        <taxon>Bacillales</taxon>
        <taxon>Paenibacillaceae</taxon>
        <taxon>Cohnella</taxon>
    </lineage>
</organism>
<feature type="transmembrane region" description="Helical" evidence="1">
    <location>
        <begin position="87"/>
        <end position="108"/>
    </location>
</feature>
<feature type="transmembrane region" description="Helical" evidence="1">
    <location>
        <begin position="129"/>
        <end position="148"/>
    </location>
</feature>
<dbReference type="KEGG" id="cchl:FPL14_11375"/>
<feature type="transmembrane region" description="Helical" evidence="1">
    <location>
        <begin position="416"/>
        <end position="434"/>
    </location>
</feature>
<evidence type="ECO:0000256" key="1">
    <source>
        <dbReference type="SAM" id="Phobius"/>
    </source>
</evidence>
<gene>
    <name evidence="2" type="ORF">FPL14_11375</name>
</gene>
<keyword evidence="1" id="KW-0472">Membrane</keyword>
<evidence type="ECO:0008006" key="4">
    <source>
        <dbReference type="Google" id="ProtNLM"/>
    </source>
</evidence>
<dbReference type="RefSeq" id="WP_182303058.1">
    <property type="nucleotide sequence ID" value="NZ_CP041969.1"/>
</dbReference>
<feature type="transmembrane region" description="Helical" evidence="1">
    <location>
        <begin position="208"/>
        <end position="225"/>
    </location>
</feature>
<feature type="transmembrane region" description="Helical" evidence="1">
    <location>
        <begin position="177"/>
        <end position="196"/>
    </location>
</feature>
<dbReference type="Proteomes" id="UP000515679">
    <property type="component" value="Chromosome"/>
</dbReference>
<evidence type="ECO:0000313" key="2">
    <source>
        <dbReference type="EMBL" id="QMV41719.1"/>
    </source>
</evidence>
<keyword evidence="1" id="KW-0812">Transmembrane</keyword>
<keyword evidence="1" id="KW-1133">Transmembrane helix</keyword>
<dbReference type="AlphaFoldDB" id="A0A7G5BXN5"/>
<name>A0A7G5BXN5_9BACL</name>
<sequence length="469" mass="53647">MTDPQQLSLLISLIFIITIALQRKVIFSISTIGVFMISNLFLVLCGILMVPWFVDYLGTGIFFSGLAFDKISDNEIMKTMILSSGGIVLVLISYQFTQFIFSRGNFLLKNSNLLRFEFEVKSKISVKKIQLFTASAVFVSLLLLLPQVPDILKGFSSVLQSDPAGIILARSAVTSNYMLVILIYNIIPFLVVGHWMVSLIHNKRWMKYMSYVYCFYSIFLLLMTFQKRPLILFLLCLFIMTYWIRNSYKAKELLLRTRLNREQILNKVTSNKALILYGLILFAIMIGLYFFMTTVGKNGEGFFNTIWTLTLITISRLLGRLSLPSIMYTHYFPYVEPHYGITNIGLFSSMFDFDLYSDTPIVFEYFYGYEGSVASSAIFDFYGAFGIYGWLIGSILLGVTLNRLDAYLKRLPRSGESVLLIIFVFLTVFYFSQASIARSIMGYGGVFFVGSWLLLTIRIINRNGRGVKY</sequence>
<feature type="transmembrane region" description="Helical" evidence="1">
    <location>
        <begin position="440"/>
        <end position="460"/>
    </location>
</feature>
<evidence type="ECO:0000313" key="3">
    <source>
        <dbReference type="Proteomes" id="UP000515679"/>
    </source>
</evidence>
<accession>A0A7G5BXN5</accession>
<feature type="transmembrane region" description="Helical" evidence="1">
    <location>
        <begin position="34"/>
        <end position="54"/>
    </location>
</feature>
<feature type="transmembrane region" description="Helical" evidence="1">
    <location>
        <begin position="381"/>
        <end position="404"/>
    </location>
</feature>
<feature type="transmembrane region" description="Helical" evidence="1">
    <location>
        <begin position="6"/>
        <end position="22"/>
    </location>
</feature>
<reference evidence="2 3" key="1">
    <citation type="submission" date="2019-07" db="EMBL/GenBank/DDBJ databases">
        <authorList>
            <person name="Kim J.K."/>
            <person name="Cheong H.-M."/>
            <person name="Choi Y."/>
            <person name="Hwang K.J."/>
            <person name="Lee S."/>
            <person name="Choi C."/>
        </authorList>
    </citation>
    <scope>NUCLEOTIDE SEQUENCE [LARGE SCALE GENOMIC DNA]</scope>
    <source>
        <strain evidence="2 3">KS 22</strain>
    </source>
</reference>
<keyword evidence="3" id="KW-1185">Reference proteome</keyword>
<feature type="transmembrane region" description="Helical" evidence="1">
    <location>
        <begin position="231"/>
        <end position="248"/>
    </location>
</feature>